<protein>
    <submittedName>
        <fullName evidence="2">Trehalose-6-phosphate synthase</fullName>
    </submittedName>
</protein>
<feature type="region of interest" description="Disordered" evidence="1">
    <location>
        <begin position="1"/>
        <end position="27"/>
    </location>
</feature>
<proteinExistence type="predicted"/>
<dbReference type="AlphaFoldDB" id="A0ABD5S054"/>
<dbReference type="GO" id="GO:0016758">
    <property type="term" value="F:hexosyltransferase activity"/>
    <property type="evidence" value="ECO:0007669"/>
    <property type="project" value="UniProtKB-ARBA"/>
</dbReference>
<dbReference type="Gene3D" id="3.40.50.2000">
    <property type="entry name" value="Glycogen Phosphorylase B"/>
    <property type="match status" value="1"/>
</dbReference>
<feature type="non-terminal residue" evidence="2">
    <location>
        <position position="209"/>
    </location>
</feature>
<dbReference type="InterPro" id="IPR001830">
    <property type="entry name" value="Glyco_trans_20"/>
</dbReference>
<dbReference type="GO" id="GO:0005992">
    <property type="term" value="P:trehalose biosynthetic process"/>
    <property type="evidence" value="ECO:0007669"/>
    <property type="project" value="UniProtKB-ARBA"/>
</dbReference>
<feature type="compositionally biased region" description="Polar residues" evidence="1">
    <location>
        <begin position="1"/>
        <end position="11"/>
    </location>
</feature>
<evidence type="ECO:0000313" key="3">
    <source>
        <dbReference type="Proteomes" id="UP001596328"/>
    </source>
</evidence>
<evidence type="ECO:0000313" key="2">
    <source>
        <dbReference type="EMBL" id="MFC6724971.1"/>
    </source>
</evidence>
<gene>
    <name evidence="2" type="ORF">ACFQE1_11425</name>
</gene>
<evidence type="ECO:0000256" key="1">
    <source>
        <dbReference type="SAM" id="MobiDB-lite"/>
    </source>
</evidence>
<accession>A0ABD5S054</accession>
<keyword evidence="3" id="KW-1185">Reference proteome</keyword>
<name>A0ABD5S054_9EURY</name>
<comment type="caution">
    <text evidence="2">The sequence shown here is derived from an EMBL/GenBank/DDBJ whole genome shotgun (WGS) entry which is preliminary data.</text>
</comment>
<feature type="compositionally biased region" description="Low complexity" evidence="1">
    <location>
        <begin position="17"/>
        <end position="27"/>
    </location>
</feature>
<dbReference type="Proteomes" id="UP001596328">
    <property type="component" value="Unassembled WGS sequence"/>
</dbReference>
<dbReference type="Pfam" id="PF00982">
    <property type="entry name" value="Glyco_transf_20"/>
    <property type="match status" value="1"/>
</dbReference>
<dbReference type="PANTHER" id="PTHR10788">
    <property type="entry name" value="TREHALOSE-6-PHOSPHATE SYNTHASE"/>
    <property type="match status" value="1"/>
</dbReference>
<dbReference type="SUPFAM" id="SSF53756">
    <property type="entry name" value="UDP-Glycosyltransferase/glycogen phosphorylase"/>
    <property type="match status" value="1"/>
</dbReference>
<sequence length="209" mass="23518">MASTPTASTESFEGATEDTATAADAPTDLVVVSNREPYQHRYSEEDGVVVDTPVGGLTAGLDRVMQRTDGTWIAWGDSEADPSVVNAADCVRVPPSDPAYTLRRVWLGEDAVREYYYGFSNQVLWPLCHGLVEKAEFDRSFWERYRSVNERFADVVVEQASDASVVWFQDYHLALAPRRVRSSLPASVPLVQFWHIPWPDWESFRACPQ</sequence>
<dbReference type="PANTHER" id="PTHR10788:SF106">
    <property type="entry name" value="BCDNA.GH08860"/>
    <property type="match status" value="1"/>
</dbReference>
<reference evidence="2 3" key="1">
    <citation type="journal article" date="2019" name="Int. J. Syst. Evol. Microbiol.">
        <title>The Global Catalogue of Microorganisms (GCM) 10K type strain sequencing project: providing services to taxonomists for standard genome sequencing and annotation.</title>
        <authorList>
            <consortium name="The Broad Institute Genomics Platform"/>
            <consortium name="The Broad Institute Genome Sequencing Center for Infectious Disease"/>
            <person name="Wu L."/>
            <person name="Ma J."/>
        </authorList>
    </citation>
    <scope>NUCLEOTIDE SEQUENCE [LARGE SCALE GENOMIC DNA]</scope>
    <source>
        <strain evidence="2 3">NBRC 111368</strain>
    </source>
</reference>
<dbReference type="EMBL" id="JBHSWU010000340">
    <property type="protein sequence ID" value="MFC6724971.1"/>
    <property type="molecule type" value="Genomic_DNA"/>
</dbReference>
<organism evidence="2 3">
    <name type="scientific">Halobium palmae</name>
    <dbReference type="NCBI Taxonomy" id="1776492"/>
    <lineage>
        <taxon>Archaea</taxon>
        <taxon>Methanobacteriati</taxon>
        <taxon>Methanobacteriota</taxon>
        <taxon>Stenosarchaea group</taxon>
        <taxon>Halobacteria</taxon>
        <taxon>Halobacteriales</taxon>
        <taxon>Haloferacaceae</taxon>
        <taxon>Halobium</taxon>
    </lineage>
</organism>